<dbReference type="SMART" id="SM00233">
    <property type="entry name" value="PH"/>
    <property type="match status" value="4"/>
</dbReference>
<evidence type="ECO:0000259" key="2">
    <source>
        <dbReference type="PROSITE" id="PS50003"/>
    </source>
</evidence>
<feature type="domain" description="PH" evidence="2">
    <location>
        <begin position="425"/>
        <end position="517"/>
    </location>
</feature>
<reference evidence="3 4" key="1">
    <citation type="journal article" date="2014" name="Genome Biol. Evol.">
        <title>The secreted proteins of Achlya hypogyna and Thraustotheca clavata identify the ancestral oomycete secretome and reveal gene acquisitions by horizontal gene transfer.</title>
        <authorList>
            <person name="Misner I."/>
            <person name="Blouin N."/>
            <person name="Leonard G."/>
            <person name="Richards T.A."/>
            <person name="Lane C.E."/>
        </authorList>
    </citation>
    <scope>NUCLEOTIDE SEQUENCE [LARGE SCALE GENOMIC DNA]</scope>
    <source>
        <strain evidence="3 4">ATCC 34112</strain>
    </source>
</reference>
<evidence type="ECO:0000313" key="3">
    <source>
        <dbReference type="EMBL" id="OQS06181.1"/>
    </source>
</evidence>
<dbReference type="STRING" id="74557.A0A1W0A7N0"/>
<feature type="domain" description="PH" evidence="2">
    <location>
        <begin position="237"/>
        <end position="327"/>
    </location>
</feature>
<dbReference type="Pfam" id="PF00169">
    <property type="entry name" value="PH"/>
    <property type="match status" value="2"/>
</dbReference>
<dbReference type="OrthoDB" id="63267at2759"/>
<feature type="region of interest" description="Disordered" evidence="1">
    <location>
        <begin position="375"/>
        <end position="417"/>
    </location>
</feature>
<proteinExistence type="predicted"/>
<gene>
    <name evidence="3" type="ORF">THRCLA_01778</name>
</gene>
<dbReference type="Proteomes" id="UP000243217">
    <property type="component" value="Unassembled WGS sequence"/>
</dbReference>
<organism evidence="3 4">
    <name type="scientific">Thraustotheca clavata</name>
    <dbReference type="NCBI Taxonomy" id="74557"/>
    <lineage>
        <taxon>Eukaryota</taxon>
        <taxon>Sar</taxon>
        <taxon>Stramenopiles</taxon>
        <taxon>Oomycota</taxon>
        <taxon>Saprolegniomycetes</taxon>
        <taxon>Saprolegniales</taxon>
        <taxon>Achlyaceae</taxon>
        <taxon>Thraustotheca</taxon>
    </lineage>
</organism>
<dbReference type="PANTHER" id="PTHR14336">
    <property type="entry name" value="TANDEM PH DOMAIN CONTAINING PROTEIN"/>
    <property type="match status" value="1"/>
</dbReference>
<dbReference type="InterPro" id="IPR011993">
    <property type="entry name" value="PH-like_dom_sf"/>
</dbReference>
<dbReference type="PANTHER" id="PTHR14336:SF8">
    <property type="entry name" value="PROTEIN OPY1"/>
    <property type="match status" value="1"/>
</dbReference>
<dbReference type="PROSITE" id="PS50003">
    <property type="entry name" value="PH_DOMAIN"/>
    <property type="match status" value="2"/>
</dbReference>
<feature type="region of interest" description="Disordered" evidence="1">
    <location>
        <begin position="1"/>
        <end position="71"/>
    </location>
</feature>
<dbReference type="CDD" id="cd00821">
    <property type="entry name" value="PH"/>
    <property type="match status" value="1"/>
</dbReference>
<accession>A0A1W0A7N0</accession>
<dbReference type="Gene3D" id="2.30.29.30">
    <property type="entry name" value="Pleckstrin-homology domain (PH domain)/Phosphotyrosine-binding domain (PTB)"/>
    <property type="match status" value="2"/>
</dbReference>
<dbReference type="InterPro" id="IPR001849">
    <property type="entry name" value="PH_domain"/>
</dbReference>
<evidence type="ECO:0000313" key="4">
    <source>
        <dbReference type="Proteomes" id="UP000243217"/>
    </source>
</evidence>
<dbReference type="SUPFAM" id="SSF50729">
    <property type="entry name" value="PH domain-like"/>
    <property type="match status" value="3"/>
</dbReference>
<sequence length="747" mass="84751">MSTIYRGNEGLNYGDAQLGDSSSDEEAPSMLESLGEEYSAQFQPRNQENEPNNEQNEEIINENQPIVIDKEEKPWQKMETRLPQRQSFQKPPVTEQQRRSSITSLLKHHTIDNFGYESEDKSSNSTVEAIDNKEDDPYMSLGAQYGMEFKIARMQKERQSMQDILQQAVHRSFGGAQRDIHDVPFDRHSFVGNLSRQERVSNASTASSARKSIYMNPVLQSMSEHEPFNDFDDAQTIECFEGWLYKKGQRVKSWKRRYFELRGKEIKYSVEPNLRPKGFGTVVGIDYLKDVPLGLTIRLAPNRFLDVYAESTDEQTAWFKRLERAAAIPSTHTMLKPSEFVLGTSTMRGSFSLPSRESLTISEVSEESSIVEKPQSSAVSIVQSTSSASTTSSGPQNFRRPPISSSRVSHVSSDSDGIRLESTDMDEVQGWLYKQGRLVKNWKLRYFMLVNDVLSYREDQKSVQLLGSGRVVNVERSNTTHTYGLTISLDENRVMYVYAENDRECRKWFNSLSSLVASRPQPPPVSEALFKQARTHGAFLKNFSGWMSIPSGIFGTSLKKCFFTLHGIELTQSEDTSAPVARTDSIQFVSTWSGKANGLEFHMKSSKVWKTVCPSQSSVLAWMAAVNDNLKRQDFTVQRFLKRCLVKQLPTIMCGWLTLVGGRGKGVRQFYVLDGLNLSVASDVDAILQPYDVIQSIQPSSTDCAFEIIFVKERPITLVCDSVDGLRNWHLIVRMCLKEPERLTYTE</sequence>
<feature type="region of interest" description="Disordered" evidence="1">
    <location>
        <begin position="113"/>
        <end position="133"/>
    </location>
</feature>
<dbReference type="InterPro" id="IPR051707">
    <property type="entry name" value="PI-Interact_SigTrans_Reg"/>
</dbReference>
<protein>
    <recommendedName>
        <fullName evidence="2">PH domain-containing protein</fullName>
    </recommendedName>
</protein>
<name>A0A1W0A7N0_9STRA</name>
<evidence type="ECO:0000256" key="1">
    <source>
        <dbReference type="SAM" id="MobiDB-lite"/>
    </source>
</evidence>
<feature type="compositionally biased region" description="Low complexity" evidence="1">
    <location>
        <begin position="375"/>
        <end position="393"/>
    </location>
</feature>
<dbReference type="EMBL" id="JNBS01000368">
    <property type="protein sequence ID" value="OQS06181.1"/>
    <property type="molecule type" value="Genomic_DNA"/>
</dbReference>
<comment type="caution">
    <text evidence="3">The sequence shown here is derived from an EMBL/GenBank/DDBJ whole genome shotgun (WGS) entry which is preliminary data.</text>
</comment>
<keyword evidence="4" id="KW-1185">Reference proteome</keyword>
<feature type="compositionally biased region" description="Low complexity" evidence="1">
    <location>
        <begin position="404"/>
        <end position="415"/>
    </location>
</feature>
<dbReference type="AlphaFoldDB" id="A0A1W0A7N0"/>